<dbReference type="Gene3D" id="2.170.270.10">
    <property type="entry name" value="SET domain"/>
    <property type="match status" value="1"/>
</dbReference>
<evidence type="ECO:0000259" key="3">
    <source>
        <dbReference type="PROSITE" id="PS50868"/>
    </source>
</evidence>
<dbReference type="EMBL" id="KV746095">
    <property type="protein sequence ID" value="OCK72984.1"/>
    <property type="molecule type" value="Genomic_DNA"/>
</dbReference>
<dbReference type="InterPro" id="IPR046341">
    <property type="entry name" value="SET_dom_sf"/>
</dbReference>
<accession>A0A8E2DWP0</accession>
<keyword evidence="1" id="KW-0489">Methyltransferase</keyword>
<dbReference type="AlphaFoldDB" id="A0A8E2DWP0"/>
<dbReference type="SUPFAM" id="SSF82199">
    <property type="entry name" value="SET domain"/>
    <property type="match status" value="1"/>
</dbReference>
<gene>
    <name evidence="4" type="ORF">K432DRAFT_314135</name>
</gene>
<sequence length="201" mass="22153">MKASPISSAKPIITPSTSAPALSTPQSSLIPAWVQPDLSRLLRVEHLPGSFASRSISLVSLPASAVFARITTPTPAPCAYSSVQASRDLHIELNCDLVYINHSCRPSLVFDMARWEIRVSPDLEGGLRAGDELTFFYPSTEWAMAQPFECRCGEKECRGVISGAKDMEEKVLREYWLNEHVEELLVERRASEAGNGYKNGD</sequence>
<proteinExistence type="predicted"/>
<evidence type="ECO:0000313" key="5">
    <source>
        <dbReference type="Proteomes" id="UP000250266"/>
    </source>
</evidence>
<dbReference type="OrthoDB" id="5984008at2759"/>
<dbReference type="GO" id="GO:0008168">
    <property type="term" value="F:methyltransferase activity"/>
    <property type="evidence" value="ECO:0007669"/>
    <property type="project" value="UniProtKB-KW"/>
</dbReference>
<dbReference type="PANTHER" id="PTHR12350">
    <property type="entry name" value="HISTONE-LYSINE N-METHYLTRANSFERASE-RELATED"/>
    <property type="match status" value="1"/>
</dbReference>
<keyword evidence="2" id="KW-0808">Transferase</keyword>
<dbReference type="PROSITE" id="PS50868">
    <property type="entry name" value="POST_SET"/>
    <property type="match status" value="1"/>
</dbReference>
<name>A0A8E2DWP0_9PEZI</name>
<dbReference type="InterPro" id="IPR053201">
    <property type="entry name" value="Flavunoidine_N-MTase"/>
</dbReference>
<keyword evidence="5" id="KW-1185">Reference proteome</keyword>
<dbReference type="PANTHER" id="PTHR12350:SF19">
    <property type="entry name" value="SET DOMAIN-CONTAINING PROTEIN"/>
    <property type="match status" value="1"/>
</dbReference>
<dbReference type="GO" id="GO:0032259">
    <property type="term" value="P:methylation"/>
    <property type="evidence" value="ECO:0007669"/>
    <property type="project" value="UniProtKB-KW"/>
</dbReference>
<evidence type="ECO:0000256" key="2">
    <source>
        <dbReference type="ARBA" id="ARBA00022679"/>
    </source>
</evidence>
<protein>
    <recommendedName>
        <fullName evidence="3">Post-SET domain-containing protein</fullName>
    </recommendedName>
</protein>
<reference evidence="4 5" key="1">
    <citation type="journal article" date="2016" name="Nat. Commun.">
        <title>Ectomycorrhizal ecology is imprinted in the genome of the dominant symbiotic fungus Cenococcum geophilum.</title>
        <authorList>
            <consortium name="DOE Joint Genome Institute"/>
            <person name="Peter M."/>
            <person name="Kohler A."/>
            <person name="Ohm R.A."/>
            <person name="Kuo A."/>
            <person name="Krutzmann J."/>
            <person name="Morin E."/>
            <person name="Arend M."/>
            <person name="Barry K.W."/>
            <person name="Binder M."/>
            <person name="Choi C."/>
            <person name="Clum A."/>
            <person name="Copeland A."/>
            <person name="Grisel N."/>
            <person name="Haridas S."/>
            <person name="Kipfer T."/>
            <person name="LaButti K."/>
            <person name="Lindquist E."/>
            <person name="Lipzen A."/>
            <person name="Maire R."/>
            <person name="Meier B."/>
            <person name="Mihaltcheva S."/>
            <person name="Molinier V."/>
            <person name="Murat C."/>
            <person name="Poggeler S."/>
            <person name="Quandt C.A."/>
            <person name="Sperisen C."/>
            <person name="Tritt A."/>
            <person name="Tisserant E."/>
            <person name="Crous P.W."/>
            <person name="Henrissat B."/>
            <person name="Nehls U."/>
            <person name="Egli S."/>
            <person name="Spatafora J.W."/>
            <person name="Grigoriev I.V."/>
            <person name="Martin F.M."/>
        </authorList>
    </citation>
    <scope>NUCLEOTIDE SEQUENCE [LARGE SCALE GENOMIC DNA]</scope>
    <source>
        <strain evidence="4 5">CBS 459.81</strain>
    </source>
</reference>
<evidence type="ECO:0000313" key="4">
    <source>
        <dbReference type="EMBL" id="OCK72984.1"/>
    </source>
</evidence>
<evidence type="ECO:0000256" key="1">
    <source>
        <dbReference type="ARBA" id="ARBA00022603"/>
    </source>
</evidence>
<dbReference type="Proteomes" id="UP000250266">
    <property type="component" value="Unassembled WGS sequence"/>
</dbReference>
<organism evidence="4 5">
    <name type="scientific">Lepidopterella palustris CBS 459.81</name>
    <dbReference type="NCBI Taxonomy" id="1314670"/>
    <lineage>
        <taxon>Eukaryota</taxon>
        <taxon>Fungi</taxon>
        <taxon>Dikarya</taxon>
        <taxon>Ascomycota</taxon>
        <taxon>Pezizomycotina</taxon>
        <taxon>Dothideomycetes</taxon>
        <taxon>Pleosporomycetidae</taxon>
        <taxon>Mytilinidiales</taxon>
        <taxon>Argynnaceae</taxon>
        <taxon>Lepidopterella</taxon>
    </lineage>
</organism>
<dbReference type="InterPro" id="IPR003616">
    <property type="entry name" value="Post-SET_dom"/>
</dbReference>
<feature type="domain" description="Post-SET" evidence="3">
    <location>
        <begin position="146"/>
        <end position="162"/>
    </location>
</feature>